<sequence length="301" mass="32594">MAGLVLASASTAAAAKNYAGTTFEIEMIVFSRDSGMAQSAEDWPASPRLKYPRQWVDFDTMEPMEKQEDESGPRPFLQPAPTQLDAKAAAIGDARGQQVLFHKAWRQVLQNKRNAPAILLTGGNRLGEHYELEGSVTLSVARYLHLSTNLWLSELDPAAPTTVATDNAVRGITLPRRPVKETGPSSAPSSEPVDLMVQAAEAPSVSTQAINTGSDASFTGTVFTDIATADSEFSDAAITAPALTEFDEPQPPLTVQNVALLQQERRMKSGELHYLDHPRFGVLIEIRTVQPAEEEVDQSPP</sequence>
<dbReference type="Pfam" id="PF10972">
    <property type="entry name" value="CsiV"/>
    <property type="match status" value="1"/>
</dbReference>
<evidence type="ECO:0000313" key="2">
    <source>
        <dbReference type="Proteomes" id="UP001408594"/>
    </source>
</evidence>
<name>A0ABP9WJV7_9GAMM</name>
<dbReference type="Proteomes" id="UP001408594">
    <property type="component" value="Unassembled WGS sequence"/>
</dbReference>
<reference evidence="1 2" key="1">
    <citation type="submission" date="2024-02" db="EMBL/GenBank/DDBJ databases">
        <title>Microbulbifer aestuariivivens NBRC 112533.</title>
        <authorList>
            <person name="Ichikawa N."/>
            <person name="Katano-Makiyama Y."/>
            <person name="Hidaka K."/>
        </authorList>
    </citation>
    <scope>NUCLEOTIDE SEQUENCE [LARGE SCALE GENOMIC DNA]</scope>
    <source>
        <strain evidence="1 2">NBRC 112533</strain>
    </source>
</reference>
<dbReference type="InterPro" id="IPR021241">
    <property type="entry name" value="CsiV"/>
</dbReference>
<accession>A0ABP9WJV7</accession>
<keyword evidence="2" id="KW-1185">Reference proteome</keyword>
<comment type="caution">
    <text evidence="1">The sequence shown here is derived from an EMBL/GenBank/DDBJ whole genome shotgun (WGS) entry which is preliminary data.</text>
</comment>
<organism evidence="1 2">
    <name type="scientific">Microbulbifer aestuariivivens</name>
    <dbReference type="NCBI Taxonomy" id="1908308"/>
    <lineage>
        <taxon>Bacteria</taxon>
        <taxon>Pseudomonadati</taxon>
        <taxon>Pseudomonadota</taxon>
        <taxon>Gammaproteobacteria</taxon>
        <taxon>Cellvibrionales</taxon>
        <taxon>Microbulbiferaceae</taxon>
        <taxon>Microbulbifer</taxon>
    </lineage>
</organism>
<evidence type="ECO:0000313" key="1">
    <source>
        <dbReference type="EMBL" id="GAA5523490.1"/>
    </source>
</evidence>
<evidence type="ECO:0008006" key="3">
    <source>
        <dbReference type="Google" id="ProtNLM"/>
    </source>
</evidence>
<dbReference type="EMBL" id="BAABRT010000001">
    <property type="protein sequence ID" value="GAA5523490.1"/>
    <property type="molecule type" value="Genomic_DNA"/>
</dbReference>
<protein>
    <recommendedName>
        <fullName evidence="3">Peptidoglycan-binding protein CsiV</fullName>
    </recommendedName>
</protein>
<gene>
    <name evidence="1" type="ORF">Maes01_00035</name>
</gene>
<proteinExistence type="predicted"/>